<feature type="transmembrane region" description="Helical" evidence="2">
    <location>
        <begin position="242"/>
        <end position="264"/>
    </location>
</feature>
<feature type="transmembrane region" description="Helical" evidence="2">
    <location>
        <begin position="199"/>
        <end position="222"/>
    </location>
</feature>
<accession>A0A426YQJ5</accession>
<comment type="caution">
    <text evidence="3">The sequence shown here is derived from an EMBL/GenBank/DDBJ whole genome shotgun (WGS) entry which is preliminary data.</text>
</comment>
<protein>
    <submittedName>
        <fullName evidence="3">Uncharacterized protein</fullName>
    </submittedName>
</protein>
<keyword evidence="2" id="KW-1133">Transmembrane helix</keyword>
<evidence type="ECO:0000256" key="2">
    <source>
        <dbReference type="SAM" id="Phobius"/>
    </source>
</evidence>
<name>A0A426YQJ5_ENSVE</name>
<feature type="region of interest" description="Disordered" evidence="1">
    <location>
        <begin position="81"/>
        <end position="102"/>
    </location>
</feature>
<keyword evidence="2" id="KW-0472">Membrane</keyword>
<evidence type="ECO:0000313" key="3">
    <source>
        <dbReference type="EMBL" id="RRT53982.1"/>
    </source>
</evidence>
<dbReference type="Proteomes" id="UP000287651">
    <property type="component" value="Unassembled WGS sequence"/>
</dbReference>
<organism evidence="3 4">
    <name type="scientific">Ensete ventricosum</name>
    <name type="common">Abyssinian banana</name>
    <name type="synonym">Musa ensete</name>
    <dbReference type="NCBI Taxonomy" id="4639"/>
    <lineage>
        <taxon>Eukaryota</taxon>
        <taxon>Viridiplantae</taxon>
        <taxon>Streptophyta</taxon>
        <taxon>Embryophyta</taxon>
        <taxon>Tracheophyta</taxon>
        <taxon>Spermatophyta</taxon>
        <taxon>Magnoliopsida</taxon>
        <taxon>Liliopsida</taxon>
        <taxon>Zingiberales</taxon>
        <taxon>Musaceae</taxon>
        <taxon>Ensete</taxon>
    </lineage>
</organism>
<evidence type="ECO:0000256" key="1">
    <source>
        <dbReference type="SAM" id="MobiDB-lite"/>
    </source>
</evidence>
<proteinExistence type="predicted"/>
<keyword evidence="2" id="KW-0812">Transmembrane</keyword>
<reference evidence="3 4" key="1">
    <citation type="journal article" date="2014" name="Agronomy (Basel)">
        <title>A Draft Genome Sequence for Ensete ventricosum, the Drought-Tolerant Tree Against Hunger.</title>
        <authorList>
            <person name="Harrison J."/>
            <person name="Moore K.A."/>
            <person name="Paszkiewicz K."/>
            <person name="Jones T."/>
            <person name="Grant M."/>
            <person name="Ambacheew D."/>
            <person name="Muzemil S."/>
            <person name="Studholme D.J."/>
        </authorList>
    </citation>
    <scope>NUCLEOTIDE SEQUENCE [LARGE SCALE GENOMIC DNA]</scope>
</reference>
<dbReference type="EMBL" id="AMZH03010843">
    <property type="protein sequence ID" value="RRT53982.1"/>
    <property type="molecule type" value="Genomic_DNA"/>
</dbReference>
<gene>
    <name evidence="3" type="ORF">B296_00031901</name>
</gene>
<evidence type="ECO:0000313" key="4">
    <source>
        <dbReference type="Proteomes" id="UP000287651"/>
    </source>
</evidence>
<sequence length="354" mass="37560">MAKPLQGRSTVARAPAEAVGCGQVPCRGGDVKNSGIDIICTAEMENKSQISKATITATLSLSHICYHTFLPCSCHRLAPPQPQPPPTAHRYPSPHKQSPPLLSASAASTTALVLSSFPAAATAHPLRGLPLLCHLPSTPMFLPFLPCRRLLTIVAPICRLQPHSTGAHPCFSHTVLPPLHQPQLHPSCLRLSHYCSPCLILTALFLPPLSTAVFTTPFALLFPFFPAPHLPSLPPVVGHCLLLFPTAVASLLLSRCLLCFAAVAKSFFFPSTHSSAASAYCCCSATMPLSLLSLPPCCRSRLQPCPLHLLPFAATSVAATPHRTPLLAGLPLLLSRRTPLLVGTRCPSLLSASP</sequence>
<dbReference type="AlphaFoldDB" id="A0A426YQJ5"/>